<keyword evidence="6" id="KW-1185">Reference proteome</keyword>
<evidence type="ECO:0000313" key="6">
    <source>
        <dbReference type="Proteomes" id="UP000229498"/>
    </source>
</evidence>
<dbReference type="Pfam" id="PF25973">
    <property type="entry name" value="BSH_CzcB"/>
    <property type="match status" value="1"/>
</dbReference>
<dbReference type="GO" id="GO:1990281">
    <property type="term" value="C:efflux pump complex"/>
    <property type="evidence" value="ECO:0007669"/>
    <property type="project" value="TreeGrafter"/>
</dbReference>
<dbReference type="PANTHER" id="PTHR30469">
    <property type="entry name" value="MULTIDRUG RESISTANCE PROTEIN MDTA"/>
    <property type="match status" value="1"/>
</dbReference>
<dbReference type="Proteomes" id="UP000229498">
    <property type="component" value="Unassembled WGS sequence"/>
</dbReference>
<dbReference type="NCBIfam" id="TIGR01730">
    <property type="entry name" value="RND_mfp"/>
    <property type="match status" value="1"/>
</dbReference>
<evidence type="ECO:0000256" key="2">
    <source>
        <dbReference type="SAM" id="MobiDB-lite"/>
    </source>
</evidence>
<dbReference type="InterPro" id="IPR058792">
    <property type="entry name" value="Beta-barrel_RND_2"/>
</dbReference>
<comment type="caution">
    <text evidence="5">The sequence shown here is derived from an EMBL/GenBank/DDBJ whole genome shotgun (WGS) entry which is preliminary data.</text>
</comment>
<dbReference type="Pfam" id="PF25954">
    <property type="entry name" value="Beta-barrel_RND_2"/>
    <property type="match status" value="1"/>
</dbReference>
<sequence length="389" mass="41757">MNRSFIIAIVIAVLAVGWLATGVFRDEIAQAIEQPSGDGAAEAQAAGEGDAGDDRAERATAALTAPAEDREIMRVQTEVFEARPHAMEIGVRGRTESVRTVDLRAEAEGKVVKLYKAKGETVKAGDPIARLSTEDREARRLEALALIEQREIEYNAAVKLAAKGYKSETSVATARALLDAARAAQKRVAVEIEQLTIRAPFDGVIAVRPIQLGAFLRIGDPVATIVDRDPILIVGNISEREVGLVEVGAPATARLVDGATVQGTVRFISPTADASTRTFRIEVEADNAERRIRDGVTAEIQLAAGEAPAHRLTPAILTLNDQGDVGVRTVDRERRVRFRPVEIIADDADGVWVAGLPQTAEIITVGQEYVREGQTVEVARAAGSQDQRP</sequence>
<reference evidence="5 6" key="1">
    <citation type="submission" date="2017-11" db="EMBL/GenBank/DDBJ databases">
        <title>Draft genome sequence of Rhizobiales bacterium SY3-13.</title>
        <authorList>
            <person name="Sun C."/>
        </authorList>
    </citation>
    <scope>NUCLEOTIDE SEQUENCE [LARGE SCALE GENOMIC DNA]</scope>
    <source>
        <strain evidence="5 6">SY3-13</strain>
    </source>
</reference>
<feature type="compositionally biased region" description="Low complexity" evidence="2">
    <location>
        <begin position="37"/>
        <end position="48"/>
    </location>
</feature>
<dbReference type="Gene3D" id="2.40.30.170">
    <property type="match status" value="1"/>
</dbReference>
<dbReference type="GO" id="GO:0015562">
    <property type="term" value="F:efflux transmembrane transporter activity"/>
    <property type="evidence" value="ECO:0007669"/>
    <property type="project" value="TreeGrafter"/>
</dbReference>
<evidence type="ECO:0000256" key="1">
    <source>
        <dbReference type="ARBA" id="ARBA00009477"/>
    </source>
</evidence>
<dbReference type="SUPFAM" id="SSF111369">
    <property type="entry name" value="HlyD-like secretion proteins"/>
    <property type="match status" value="1"/>
</dbReference>
<accession>A0A2M9FXL7</accession>
<dbReference type="Gene3D" id="2.40.50.100">
    <property type="match status" value="1"/>
</dbReference>
<gene>
    <name evidence="5" type="ORF">CVT23_17675</name>
</gene>
<organism evidence="5 6">
    <name type="scientific">Minwuia thermotolerans</name>
    <dbReference type="NCBI Taxonomy" id="2056226"/>
    <lineage>
        <taxon>Bacteria</taxon>
        <taxon>Pseudomonadati</taxon>
        <taxon>Pseudomonadota</taxon>
        <taxon>Alphaproteobacteria</taxon>
        <taxon>Minwuiales</taxon>
        <taxon>Minwuiaceae</taxon>
        <taxon>Minwuia</taxon>
    </lineage>
</organism>
<dbReference type="InterPro" id="IPR058647">
    <property type="entry name" value="BSH_CzcB-like"/>
</dbReference>
<dbReference type="EMBL" id="PHIG01000047">
    <property type="protein sequence ID" value="PJK28208.1"/>
    <property type="molecule type" value="Genomic_DNA"/>
</dbReference>
<dbReference type="Gene3D" id="2.40.420.20">
    <property type="match status" value="1"/>
</dbReference>
<dbReference type="Gene3D" id="1.10.287.470">
    <property type="entry name" value="Helix hairpin bin"/>
    <property type="match status" value="1"/>
</dbReference>
<feature type="domain" description="CusB-like beta-barrel" evidence="3">
    <location>
        <begin position="236"/>
        <end position="304"/>
    </location>
</feature>
<dbReference type="OrthoDB" id="9816569at2"/>
<proteinExistence type="inferred from homology"/>
<evidence type="ECO:0000259" key="3">
    <source>
        <dbReference type="Pfam" id="PF25954"/>
    </source>
</evidence>
<evidence type="ECO:0000313" key="5">
    <source>
        <dbReference type="EMBL" id="PJK28208.1"/>
    </source>
</evidence>
<comment type="similarity">
    <text evidence="1">Belongs to the membrane fusion protein (MFP) (TC 8.A.1) family.</text>
</comment>
<protein>
    <submittedName>
        <fullName evidence="5">Efflux RND transporter periplasmic adaptor subunit</fullName>
    </submittedName>
</protein>
<dbReference type="InterPro" id="IPR006143">
    <property type="entry name" value="RND_pump_MFP"/>
</dbReference>
<feature type="domain" description="CzcB-like barrel-sandwich hybrid" evidence="4">
    <location>
        <begin position="100"/>
        <end position="227"/>
    </location>
</feature>
<feature type="region of interest" description="Disordered" evidence="2">
    <location>
        <begin position="35"/>
        <end position="54"/>
    </location>
</feature>
<dbReference type="RefSeq" id="WP_109794655.1">
    <property type="nucleotide sequence ID" value="NZ_PHIG01000047.1"/>
</dbReference>
<dbReference type="AlphaFoldDB" id="A0A2M9FXL7"/>
<evidence type="ECO:0000259" key="4">
    <source>
        <dbReference type="Pfam" id="PF25973"/>
    </source>
</evidence>
<name>A0A2M9FXL7_9PROT</name>
<dbReference type="PANTHER" id="PTHR30469:SF29">
    <property type="entry name" value="BLR2860 PROTEIN"/>
    <property type="match status" value="1"/>
</dbReference>